<gene>
    <name evidence="1" type="ORF">C8A01DRAFT_18179</name>
</gene>
<keyword evidence="2" id="KW-1185">Reference proteome</keyword>
<proteinExistence type="predicted"/>
<reference evidence="2" key="1">
    <citation type="journal article" date="2023" name="Mol. Phylogenet. Evol.">
        <title>Genome-scale phylogeny and comparative genomics of the fungal order Sordariales.</title>
        <authorList>
            <person name="Hensen N."/>
            <person name="Bonometti L."/>
            <person name="Westerberg I."/>
            <person name="Brannstrom I.O."/>
            <person name="Guillou S."/>
            <person name="Cros-Aarteil S."/>
            <person name="Calhoun S."/>
            <person name="Haridas S."/>
            <person name="Kuo A."/>
            <person name="Mondo S."/>
            <person name="Pangilinan J."/>
            <person name="Riley R."/>
            <person name="LaButti K."/>
            <person name="Andreopoulos B."/>
            <person name="Lipzen A."/>
            <person name="Chen C."/>
            <person name="Yan M."/>
            <person name="Daum C."/>
            <person name="Ng V."/>
            <person name="Clum A."/>
            <person name="Steindorff A."/>
            <person name="Ohm R.A."/>
            <person name="Martin F."/>
            <person name="Silar P."/>
            <person name="Natvig D.O."/>
            <person name="Lalanne C."/>
            <person name="Gautier V."/>
            <person name="Ament-Velasquez S.L."/>
            <person name="Kruys A."/>
            <person name="Hutchinson M.I."/>
            <person name="Powell A.J."/>
            <person name="Barry K."/>
            <person name="Miller A.N."/>
            <person name="Grigoriev I.V."/>
            <person name="Debuchy R."/>
            <person name="Gladieux P."/>
            <person name="Hiltunen Thoren M."/>
            <person name="Johannesson H."/>
        </authorList>
    </citation>
    <scope>NUCLEOTIDE SEQUENCE [LARGE SCALE GENOMIC DNA]</scope>
    <source>
        <strain evidence="2">CBS 284.82</strain>
    </source>
</reference>
<evidence type="ECO:0000313" key="1">
    <source>
        <dbReference type="EMBL" id="KAK4035099.1"/>
    </source>
</evidence>
<organism evidence="1 2">
    <name type="scientific">Parachaetomium inaequale</name>
    <dbReference type="NCBI Taxonomy" id="2588326"/>
    <lineage>
        <taxon>Eukaryota</taxon>
        <taxon>Fungi</taxon>
        <taxon>Dikarya</taxon>
        <taxon>Ascomycota</taxon>
        <taxon>Pezizomycotina</taxon>
        <taxon>Sordariomycetes</taxon>
        <taxon>Sordariomycetidae</taxon>
        <taxon>Sordariales</taxon>
        <taxon>Chaetomiaceae</taxon>
        <taxon>Parachaetomium</taxon>
    </lineage>
</organism>
<sequence>MDSNQESDAPPQELVPGHDEILEELRLELTAWCEARPAAASLDIAAAYDELRCLDIEQQSWLLRVVPEPAVMDEYYDAPPRAAPSPGIVLWRAKNDVIKSVFQHWEQLLRSRALELSRDRLRSLKITDLPLEILRIIFDQFQDHTVANSGMWCRDASLNLAEMISKSPAIAAGVRGIHISLAYRPKQHANSLFRYMHTRLAALQKHERYFNYEIAPHRYRGPEEEEEEDERTKAMRQALDNCRRLRDEWREYLRAVFRGGTPNEPLSKYQEILQRGHAEFRRLHQEQWQLLQNGTFSNTLASIVARMPNARSFIFVDEFDPDAGYDEDICLSSTEMLSRFMPTPLSWQEAEDGRGEADGAELQCVFDLHLPRGKWFRGNTAAKDHKSDIDEFLGAVLARCGRHLRVLELNLFGFTISSGRGSRHDDQFYDAEGILTNLQELPKLRSLRLNHVDLQEKTLHGLCSGIGRHLTWLSTYNVRLRSGLWADTIAVLRQKIAATGARRGRPGARHVSFINLQGGEFDAVPSIASTPSDAGDSAITNCQRDRPLLEDLGRYVMGNLEHNPLRDSQKPWQMSLDVCTCAYGARYPCIKHL</sequence>
<accession>A0AAN6SPA7</accession>
<dbReference type="AlphaFoldDB" id="A0AAN6SPA7"/>
<protein>
    <submittedName>
        <fullName evidence="1">Uncharacterized protein</fullName>
    </submittedName>
</protein>
<comment type="caution">
    <text evidence="1">The sequence shown here is derived from an EMBL/GenBank/DDBJ whole genome shotgun (WGS) entry which is preliminary data.</text>
</comment>
<dbReference type="Proteomes" id="UP001303115">
    <property type="component" value="Unassembled WGS sequence"/>
</dbReference>
<evidence type="ECO:0000313" key="2">
    <source>
        <dbReference type="Proteomes" id="UP001303115"/>
    </source>
</evidence>
<dbReference type="EMBL" id="MU854455">
    <property type="protein sequence ID" value="KAK4035099.1"/>
    <property type="molecule type" value="Genomic_DNA"/>
</dbReference>
<name>A0AAN6SPA7_9PEZI</name>